<protein>
    <recommendedName>
        <fullName evidence="4">Thiamine phosphate synthase/TenI domain-containing protein</fullName>
    </recommendedName>
</protein>
<dbReference type="InterPro" id="IPR022998">
    <property type="entry name" value="ThiamineP_synth_TenI"/>
</dbReference>
<evidence type="ECO:0000313" key="6">
    <source>
        <dbReference type="EMBL" id="AOZ45550.1"/>
    </source>
</evidence>
<name>A0AAC9APB1_9ACTN</name>
<comment type="pathway">
    <text evidence="2">Cofactor biosynthesis; thiamine diphosphate biosynthesis.</text>
</comment>
<accession>A0AAC9APB1</accession>
<evidence type="ECO:0000259" key="4">
    <source>
        <dbReference type="Pfam" id="PF02581"/>
    </source>
</evidence>
<dbReference type="GO" id="GO:0009228">
    <property type="term" value="P:thiamine biosynthetic process"/>
    <property type="evidence" value="ECO:0007669"/>
    <property type="project" value="UniProtKB-KW"/>
</dbReference>
<dbReference type="EMBL" id="CP014352">
    <property type="protein sequence ID" value="AMS06760.1"/>
    <property type="molecule type" value="Genomic_DNA"/>
</dbReference>
<organism evidence="5 7">
    <name type="scientific">Acidipropionibacterium acidipropionici</name>
    <dbReference type="NCBI Taxonomy" id="1748"/>
    <lineage>
        <taxon>Bacteria</taxon>
        <taxon>Bacillati</taxon>
        <taxon>Actinomycetota</taxon>
        <taxon>Actinomycetes</taxon>
        <taxon>Propionibacteriales</taxon>
        <taxon>Propionibacteriaceae</taxon>
        <taxon>Acidipropionibacterium</taxon>
    </lineage>
</organism>
<keyword evidence="8" id="KW-1185">Reference proteome</keyword>
<reference evidence="5 7" key="2">
    <citation type="submission" date="2016-02" db="EMBL/GenBank/DDBJ databases">
        <title>Complete Genome Sequence of Propionibacterium acidipropionici ATCC 55737.</title>
        <authorList>
            <person name="Luna Flores C.H."/>
            <person name="Nielsen L.K."/>
            <person name="Marcellin E."/>
        </authorList>
    </citation>
    <scope>NUCLEOTIDE SEQUENCE [LARGE SCALE GENOMIC DNA]</scope>
    <source>
        <strain evidence="5 7">ATCC 55737</strain>
    </source>
</reference>
<comment type="function">
    <text evidence="1">Condenses 4-methyl-5-(beta-hydroxyethyl)thiazole monophosphate (THZ-P) and 2-methyl-4-amino-5-hydroxymethyl pyrimidine pyrophosphate (HMP-PP) to form thiamine monophosphate (TMP).</text>
</comment>
<dbReference type="Pfam" id="PF02581">
    <property type="entry name" value="TMP-TENI"/>
    <property type="match status" value="1"/>
</dbReference>
<dbReference type="RefSeq" id="WP_062820510.1">
    <property type="nucleotide sequence ID" value="NZ_CP014352.1"/>
</dbReference>
<evidence type="ECO:0000313" key="7">
    <source>
        <dbReference type="Proteomes" id="UP000075221"/>
    </source>
</evidence>
<evidence type="ECO:0000256" key="1">
    <source>
        <dbReference type="ARBA" id="ARBA00003814"/>
    </source>
</evidence>
<dbReference type="InterPro" id="IPR036206">
    <property type="entry name" value="ThiamineP_synth_sf"/>
</dbReference>
<dbReference type="Proteomes" id="UP000075221">
    <property type="component" value="Chromosome"/>
</dbReference>
<evidence type="ECO:0000256" key="3">
    <source>
        <dbReference type="ARBA" id="ARBA00022977"/>
    </source>
</evidence>
<dbReference type="GO" id="GO:0005737">
    <property type="term" value="C:cytoplasm"/>
    <property type="evidence" value="ECO:0007669"/>
    <property type="project" value="TreeGrafter"/>
</dbReference>
<dbReference type="GO" id="GO:0004789">
    <property type="term" value="F:thiamine-phosphate diphosphorylase activity"/>
    <property type="evidence" value="ECO:0007669"/>
    <property type="project" value="TreeGrafter"/>
</dbReference>
<sequence>MTALLGLAARLQMSTLCLVTDLTPRAGELVDVVVSAVAGGVDMVQIRDSDADHEALAEGVAAIADALAGSQVLLGVHGVAATVEGTRADVLHLSAEGYPGPARTALGPHGLLGRSAHDVAQLERASADCDYLFIGPVWSGPVRRQGGLELVGRAALDCRGHDDRPIPWFAAGGITAHNVGRVLEAGARRVAVGRAVTAASDPGEVARQISRAVGRAWLDDPLTGPVQPG</sequence>
<dbReference type="AlphaFoldDB" id="A0AAC9APB1"/>
<dbReference type="SUPFAM" id="SSF51391">
    <property type="entry name" value="Thiamin phosphate synthase"/>
    <property type="match status" value="1"/>
</dbReference>
<evidence type="ECO:0000313" key="5">
    <source>
        <dbReference type="EMBL" id="AMS06760.1"/>
    </source>
</evidence>
<dbReference type="InterPro" id="IPR013785">
    <property type="entry name" value="Aldolase_TIM"/>
</dbReference>
<dbReference type="PANTHER" id="PTHR20857">
    <property type="entry name" value="THIAMINE-PHOSPHATE PYROPHOSPHORYLASE"/>
    <property type="match status" value="1"/>
</dbReference>
<reference evidence="6 8" key="1">
    <citation type="journal article" date="2016" name="Plant Dis.">
        <title>Improved production of propionic acid using genome shuffling.</title>
        <authorList>
            <person name="Luna-Flores C.H."/>
            <person name="Palfreyman R.W."/>
            <person name="Kromer J.O."/>
            <person name="Nielsen L.K."/>
            <person name="Marcellin E."/>
        </authorList>
    </citation>
    <scope>NUCLEOTIDE SEQUENCE [LARGE SCALE GENOMIC DNA]</scope>
    <source>
        <strain evidence="6 8">F3E8</strain>
    </source>
</reference>
<feature type="domain" description="Thiamine phosphate synthase/TenI" evidence="4">
    <location>
        <begin position="16"/>
        <end position="196"/>
    </location>
</feature>
<gene>
    <name evidence="6" type="ORF">A8L58_01165</name>
    <name evidence="5" type="ORF">AXH35_16225</name>
</gene>
<dbReference type="EMBL" id="CP015970">
    <property type="protein sequence ID" value="AOZ45550.1"/>
    <property type="molecule type" value="Genomic_DNA"/>
</dbReference>
<dbReference type="Proteomes" id="UP000178666">
    <property type="component" value="Chromosome"/>
</dbReference>
<dbReference type="PANTHER" id="PTHR20857:SF15">
    <property type="entry name" value="THIAMINE-PHOSPHATE SYNTHASE"/>
    <property type="match status" value="1"/>
</dbReference>
<keyword evidence="3" id="KW-0784">Thiamine biosynthesis</keyword>
<evidence type="ECO:0000256" key="2">
    <source>
        <dbReference type="ARBA" id="ARBA00004948"/>
    </source>
</evidence>
<dbReference type="CDD" id="cd00564">
    <property type="entry name" value="TMP_TenI"/>
    <property type="match status" value="1"/>
</dbReference>
<dbReference type="Gene3D" id="3.20.20.70">
    <property type="entry name" value="Aldolase class I"/>
    <property type="match status" value="1"/>
</dbReference>
<proteinExistence type="predicted"/>
<evidence type="ECO:0000313" key="8">
    <source>
        <dbReference type="Proteomes" id="UP000178666"/>
    </source>
</evidence>